<evidence type="ECO:0000313" key="4">
    <source>
        <dbReference type="EnsemblMetazoa" id="XP_030835218"/>
    </source>
</evidence>
<dbReference type="InParanoid" id="A0A7M7NDW6"/>
<dbReference type="KEGG" id="spu:100892597"/>
<evidence type="ECO:0000313" key="5">
    <source>
        <dbReference type="Proteomes" id="UP000007110"/>
    </source>
</evidence>
<dbReference type="InterPro" id="IPR052654">
    <property type="entry name" value="CS_Sulfotransferase"/>
</dbReference>
<evidence type="ECO:0000259" key="3">
    <source>
        <dbReference type="Pfam" id="PF00685"/>
    </source>
</evidence>
<dbReference type="AlphaFoldDB" id="A0A7M7NDW6"/>
<feature type="transmembrane region" description="Helical" evidence="2">
    <location>
        <begin position="9"/>
        <end position="29"/>
    </location>
</feature>
<protein>
    <recommendedName>
        <fullName evidence="3">Sulfotransferase domain-containing protein</fullName>
    </recommendedName>
</protein>
<sequence>MTPYCKRRLMILLTFTGMIMYFSFTLMSFSRESNVAQPFPRPSKNTGHDDGASRIDSLHHEREHHVFQYGNTTKFSANTSDSSRGSPFILKQPVAGWRQRPQKHLKTEAKDHHVPLSKRKSVAVTTARISQDILTNLSLSFQASQLRFEMDMAKYGQQEIGQPVRYTRENIPADLRALAPSLFSQFPRKFLPDYKSPCWKFHNETTSRLSCLPYFFIGGFPKCATTDLWGKLMTHPALVRTLKEPHWWTRTNFEEKKIETYVRRYNNLSKEMTSKHQKDLITCDASALTFQDNKAVIARMPPKLREEIKYVTADFIRAALPDLKIVGIIRDPTSRLYSAYLYFAEHKKSPTSPEDFHVKVVKAMEEFYNCTDNHDLRFCAYHDVVPHINIGCYSFYIREYLARFPRNQLYFLRTEDWSKDPAHYMKEIFSFLDIDPMSEEYRHKVAQAGKLNRRKARDRRVGPMLPQTKKLLDDFYRPCNKDLAKLLNDDKYLWQIGT</sequence>
<dbReference type="Pfam" id="PF00685">
    <property type="entry name" value="Sulfotransfer_1"/>
    <property type="match status" value="1"/>
</dbReference>
<accession>A0A7M7NDW6</accession>
<dbReference type="OMA" id="FEMDMAK"/>
<dbReference type="Gene3D" id="3.40.50.300">
    <property type="entry name" value="P-loop containing nucleotide triphosphate hydrolases"/>
    <property type="match status" value="1"/>
</dbReference>
<reference evidence="4" key="2">
    <citation type="submission" date="2021-01" db="UniProtKB">
        <authorList>
            <consortium name="EnsemblMetazoa"/>
        </authorList>
    </citation>
    <scope>IDENTIFICATION</scope>
</reference>
<keyword evidence="2" id="KW-0472">Membrane</keyword>
<dbReference type="GO" id="GO:0050659">
    <property type="term" value="F:N-acetylgalactosamine 4-sulfate 6-O-sulfotransferase activity"/>
    <property type="evidence" value="ECO:0000318"/>
    <property type="project" value="GO_Central"/>
</dbReference>
<dbReference type="OrthoDB" id="8068875at2759"/>
<dbReference type="InterPro" id="IPR000863">
    <property type="entry name" value="Sulfotransferase_dom"/>
</dbReference>
<dbReference type="EnsemblMetazoa" id="XM_030979358">
    <property type="protein sequence ID" value="XP_030835218"/>
    <property type="gene ID" value="LOC100892597"/>
</dbReference>
<dbReference type="SUPFAM" id="SSF52540">
    <property type="entry name" value="P-loop containing nucleoside triphosphate hydrolases"/>
    <property type="match status" value="1"/>
</dbReference>
<evidence type="ECO:0000256" key="1">
    <source>
        <dbReference type="SAM" id="MobiDB-lite"/>
    </source>
</evidence>
<feature type="region of interest" description="Disordered" evidence="1">
    <location>
        <begin position="35"/>
        <end position="54"/>
    </location>
</feature>
<dbReference type="Proteomes" id="UP000007110">
    <property type="component" value="Unassembled WGS sequence"/>
</dbReference>
<keyword evidence="2" id="KW-0812">Transmembrane</keyword>
<dbReference type="PANTHER" id="PTHR15723">
    <property type="entry name" value="CARBOHYDRATE SULFOTRANSFERASE 15"/>
    <property type="match status" value="1"/>
</dbReference>
<proteinExistence type="predicted"/>
<dbReference type="PANTHER" id="PTHR15723:SF0">
    <property type="entry name" value="CARBOHYDRATE SULFOTRANSFERASE 15"/>
    <property type="match status" value="1"/>
</dbReference>
<dbReference type="InterPro" id="IPR027417">
    <property type="entry name" value="P-loop_NTPase"/>
</dbReference>
<keyword evidence="5" id="KW-1185">Reference proteome</keyword>
<evidence type="ECO:0000256" key="2">
    <source>
        <dbReference type="SAM" id="Phobius"/>
    </source>
</evidence>
<feature type="domain" description="Sulfotransferase" evidence="3">
    <location>
        <begin position="319"/>
        <end position="443"/>
    </location>
</feature>
<dbReference type="GO" id="GO:0019319">
    <property type="term" value="P:hexose biosynthetic process"/>
    <property type="evidence" value="ECO:0000318"/>
    <property type="project" value="GO_Central"/>
</dbReference>
<keyword evidence="2" id="KW-1133">Transmembrane helix</keyword>
<name>A0A7M7NDW6_STRPU</name>
<dbReference type="RefSeq" id="XP_030835218.1">
    <property type="nucleotide sequence ID" value="XM_030979358.1"/>
</dbReference>
<organism evidence="4 5">
    <name type="scientific">Strongylocentrotus purpuratus</name>
    <name type="common">Purple sea urchin</name>
    <dbReference type="NCBI Taxonomy" id="7668"/>
    <lineage>
        <taxon>Eukaryota</taxon>
        <taxon>Metazoa</taxon>
        <taxon>Echinodermata</taxon>
        <taxon>Eleutherozoa</taxon>
        <taxon>Echinozoa</taxon>
        <taxon>Echinoidea</taxon>
        <taxon>Euechinoidea</taxon>
        <taxon>Echinacea</taxon>
        <taxon>Camarodonta</taxon>
        <taxon>Echinidea</taxon>
        <taxon>Strongylocentrotidae</taxon>
        <taxon>Strongylocentrotus</taxon>
    </lineage>
</organism>
<reference evidence="5" key="1">
    <citation type="submission" date="2015-02" db="EMBL/GenBank/DDBJ databases">
        <title>Genome sequencing for Strongylocentrotus purpuratus.</title>
        <authorList>
            <person name="Murali S."/>
            <person name="Liu Y."/>
            <person name="Vee V."/>
            <person name="English A."/>
            <person name="Wang M."/>
            <person name="Skinner E."/>
            <person name="Han Y."/>
            <person name="Muzny D.M."/>
            <person name="Worley K.C."/>
            <person name="Gibbs R.A."/>
        </authorList>
    </citation>
    <scope>NUCLEOTIDE SEQUENCE</scope>
</reference>
<dbReference type="GeneID" id="100892597"/>